<accession>A0A832VZT4</accession>
<comment type="caution">
    <text evidence="2">The sequence shown here is derived from an EMBL/GenBank/DDBJ whole genome shotgun (WGS) entry which is preliminary data.</text>
</comment>
<dbReference type="NCBIfam" id="TIGR03679">
    <property type="entry name" value="arCOG00187"/>
    <property type="match status" value="1"/>
</dbReference>
<evidence type="ECO:0000313" key="2">
    <source>
        <dbReference type="EMBL" id="HIH69829.1"/>
    </source>
</evidence>
<evidence type="ECO:0000259" key="1">
    <source>
        <dbReference type="Pfam" id="PF01902"/>
    </source>
</evidence>
<organism evidence="2 3">
    <name type="scientific">Methermicoccus shengliensis</name>
    <dbReference type="NCBI Taxonomy" id="660064"/>
    <lineage>
        <taxon>Archaea</taxon>
        <taxon>Methanobacteriati</taxon>
        <taxon>Methanobacteriota</taxon>
        <taxon>Stenosarchaea group</taxon>
        <taxon>Methanomicrobia</taxon>
        <taxon>Methanosarcinales</taxon>
        <taxon>Methermicoccaceae</taxon>
        <taxon>Methermicoccus</taxon>
    </lineage>
</organism>
<dbReference type="Pfam" id="PF01902">
    <property type="entry name" value="Diphthami_syn_2"/>
    <property type="match status" value="1"/>
</dbReference>
<dbReference type="PANTHER" id="PTHR12196">
    <property type="entry name" value="DOMAIN OF UNKNOWN FUNCTION 71 DUF71 -CONTAINING PROTEIN"/>
    <property type="match status" value="1"/>
</dbReference>
<dbReference type="Gene3D" id="3.90.1490.10">
    <property type="entry name" value="putative n-type atp pyrophosphatase, domain 2"/>
    <property type="match status" value="1"/>
</dbReference>
<dbReference type="InterPro" id="IPR030662">
    <property type="entry name" value="DPH6/MJ0570"/>
</dbReference>
<dbReference type="GO" id="GO:0017178">
    <property type="term" value="F:diphthine-ammonia ligase activity"/>
    <property type="evidence" value="ECO:0007669"/>
    <property type="project" value="TreeGrafter"/>
</dbReference>
<dbReference type="GO" id="GO:0017183">
    <property type="term" value="P:protein histidyl modification to diphthamide"/>
    <property type="evidence" value="ECO:0007669"/>
    <property type="project" value="TreeGrafter"/>
</dbReference>
<dbReference type="AlphaFoldDB" id="A0A832VZT4"/>
<dbReference type="InterPro" id="IPR014729">
    <property type="entry name" value="Rossmann-like_a/b/a_fold"/>
</dbReference>
<dbReference type="InterPro" id="IPR005237">
    <property type="entry name" value="MJ0570"/>
</dbReference>
<dbReference type="NCBIfam" id="TIGR00289">
    <property type="entry name" value="TIGR00289 family protein"/>
    <property type="match status" value="1"/>
</dbReference>
<name>A0A832VZT4_9EURY</name>
<dbReference type="Gene3D" id="3.40.50.620">
    <property type="entry name" value="HUPs"/>
    <property type="match status" value="1"/>
</dbReference>
<proteinExistence type="predicted"/>
<dbReference type="InterPro" id="IPR002761">
    <property type="entry name" value="Diphthami_syn_dom"/>
</dbReference>
<dbReference type="CDD" id="cd01994">
    <property type="entry name" value="AANH_PF0828-like"/>
    <property type="match status" value="1"/>
</dbReference>
<reference evidence="2" key="1">
    <citation type="journal article" date="2020" name="bioRxiv">
        <title>A rank-normalized archaeal taxonomy based on genome phylogeny resolves widespread incomplete and uneven classifications.</title>
        <authorList>
            <person name="Rinke C."/>
            <person name="Chuvochina M."/>
            <person name="Mussig A.J."/>
            <person name="Chaumeil P.-A."/>
            <person name="Waite D.W."/>
            <person name="Whitman W.B."/>
            <person name="Parks D.H."/>
            <person name="Hugenholtz P."/>
        </authorList>
    </citation>
    <scope>NUCLEOTIDE SEQUENCE</scope>
    <source>
        <strain evidence="2">UBA12518</strain>
    </source>
</reference>
<dbReference type="InterPro" id="IPR022427">
    <property type="entry name" value="MJ0570_ATP-bd"/>
</dbReference>
<dbReference type="PIRSF" id="PIRSF039123">
    <property type="entry name" value="Diphthamide_synthase"/>
    <property type="match status" value="1"/>
</dbReference>
<sequence length="227" mass="24992">MRVAALASGGKDSSYAMYSVLQEGHDITALVAMVPPSPESYMYHHPNIHLMPLYARACGIPLVMEPTCGEKERELDDLARVLATLDVDAVCTGAVASVYQKSRIERVCDELGLEVLSPLWGCEPADTLLEMVQRMSILIVRVAAMGLDSRWLGRMLDVECAQELISLSSRYGVHPMGEGGEYETLVLDAPFFSKRLKVVDAHATWERDSGAYIVDGATLEEKTLEEK</sequence>
<gene>
    <name evidence="2" type="ORF">HA299_04320</name>
</gene>
<dbReference type="NCBIfam" id="TIGR00290">
    <property type="entry name" value="MJ0570_dom"/>
    <property type="match status" value="1"/>
</dbReference>
<dbReference type="SUPFAM" id="SSF52402">
    <property type="entry name" value="Adenine nucleotide alpha hydrolases-like"/>
    <property type="match status" value="1"/>
</dbReference>
<dbReference type="EMBL" id="DUIH01000013">
    <property type="protein sequence ID" value="HIH69829.1"/>
    <property type="molecule type" value="Genomic_DNA"/>
</dbReference>
<protein>
    <submittedName>
        <fullName evidence="2">TIGR00289 family protein</fullName>
    </submittedName>
</protein>
<dbReference type="PANTHER" id="PTHR12196:SF2">
    <property type="entry name" value="DIPHTHINE--AMMONIA LIGASE"/>
    <property type="match status" value="1"/>
</dbReference>
<feature type="domain" description="Diphthamide synthase" evidence="1">
    <location>
        <begin position="1"/>
        <end position="215"/>
    </location>
</feature>
<evidence type="ECO:0000313" key="3">
    <source>
        <dbReference type="Proteomes" id="UP000600363"/>
    </source>
</evidence>
<dbReference type="Proteomes" id="UP000600363">
    <property type="component" value="Unassembled WGS sequence"/>
</dbReference>
<dbReference type="RefSeq" id="WP_042685177.1">
    <property type="nucleotide sequence ID" value="NZ_DUIH01000013.1"/>
</dbReference>